<organism evidence="5 6">
    <name type="scientific">Monosporascus ibericus</name>
    <dbReference type="NCBI Taxonomy" id="155417"/>
    <lineage>
        <taxon>Eukaryota</taxon>
        <taxon>Fungi</taxon>
        <taxon>Dikarya</taxon>
        <taxon>Ascomycota</taxon>
        <taxon>Pezizomycotina</taxon>
        <taxon>Sordariomycetes</taxon>
        <taxon>Xylariomycetidae</taxon>
        <taxon>Xylariales</taxon>
        <taxon>Xylariales incertae sedis</taxon>
        <taxon>Monosporascus</taxon>
    </lineage>
</organism>
<reference evidence="5 6" key="1">
    <citation type="submission" date="2018-06" db="EMBL/GenBank/DDBJ databases">
        <title>Complete Genomes of Monosporascus.</title>
        <authorList>
            <person name="Robinson A.J."/>
            <person name="Natvig D.O."/>
        </authorList>
    </citation>
    <scope>NUCLEOTIDE SEQUENCE [LARGE SCALE GENOMIC DNA]</scope>
    <source>
        <strain evidence="5 6">CBS 110550</strain>
    </source>
</reference>
<name>A0A4Q4SWP9_9PEZI</name>
<dbReference type="STRING" id="155417.A0A4Q4SWP9"/>
<dbReference type="SUPFAM" id="SSF55729">
    <property type="entry name" value="Acyl-CoA N-acyltransferases (Nat)"/>
    <property type="match status" value="1"/>
</dbReference>
<dbReference type="InterPro" id="IPR016181">
    <property type="entry name" value="Acyl_CoA_acyltransferase"/>
</dbReference>
<evidence type="ECO:0000313" key="5">
    <source>
        <dbReference type="EMBL" id="RYO82074.1"/>
    </source>
</evidence>
<dbReference type="Gene3D" id="3.40.630.30">
    <property type="match status" value="1"/>
</dbReference>
<evidence type="ECO:0000256" key="3">
    <source>
        <dbReference type="SAM" id="MobiDB-lite"/>
    </source>
</evidence>
<dbReference type="Proteomes" id="UP000293360">
    <property type="component" value="Unassembled WGS sequence"/>
</dbReference>
<comment type="caution">
    <text evidence="5">The sequence shown here is derived from an EMBL/GenBank/DDBJ whole genome shotgun (WGS) entry which is preliminary data.</text>
</comment>
<proteinExistence type="predicted"/>
<protein>
    <recommendedName>
        <fullName evidence="4">N-acetyltransferase domain-containing protein</fullName>
    </recommendedName>
</protein>
<dbReference type="InterPro" id="IPR000182">
    <property type="entry name" value="GNAT_dom"/>
</dbReference>
<keyword evidence="2" id="KW-0012">Acyltransferase</keyword>
<dbReference type="AlphaFoldDB" id="A0A4Q4SWP9"/>
<evidence type="ECO:0000259" key="4">
    <source>
        <dbReference type="PROSITE" id="PS51186"/>
    </source>
</evidence>
<feature type="compositionally biased region" description="Polar residues" evidence="3">
    <location>
        <begin position="1"/>
        <end position="11"/>
    </location>
</feature>
<evidence type="ECO:0000256" key="1">
    <source>
        <dbReference type="ARBA" id="ARBA00022679"/>
    </source>
</evidence>
<dbReference type="Pfam" id="PF00583">
    <property type="entry name" value="Acetyltransf_1"/>
    <property type="match status" value="1"/>
</dbReference>
<keyword evidence="6" id="KW-1185">Reference proteome</keyword>
<dbReference type="EMBL" id="QJNU01000959">
    <property type="protein sequence ID" value="RYO82074.1"/>
    <property type="molecule type" value="Genomic_DNA"/>
</dbReference>
<dbReference type="InterPro" id="IPR050832">
    <property type="entry name" value="Bact_Acetyltransf"/>
</dbReference>
<sequence length="214" mass="23323">MGVTADSTNINVEPVTEGGMPERQATSSASLTANTRIVDASPADARVMAALGAKMFTESFGYSIPPDDLAAFLESTYTAAALEAQLRNPRISTWAAKDAEGGTLLGFVQLVRGKTNECLEESRTDLDPNGLAHLHRLYFDSRAHGGGIGSRLVAVAEERARAEGFAKIWLTVWEENERAQRLYERLGFAKVGKTDFVMGQCVQRDWVAIKDLEQ</sequence>
<evidence type="ECO:0000313" key="6">
    <source>
        <dbReference type="Proteomes" id="UP000293360"/>
    </source>
</evidence>
<accession>A0A4Q4SWP9</accession>
<dbReference type="GO" id="GO:0016747">
    <property type="term" value="F:acyltransferase activity, transferring groups other than amino-acyl groups"/>
    <property type="evidence" value="ECO:0007669"/>
    <property type="project" value="InterPro"/>
</dbReference>
<dbReference type="CDD" id="cd04301">
    <property type="entry name" value="NAT_SF"/>
    <property type="match status" value="1"/>
</dbReference>
<feature type="region of interest" description="Disordered" evidence="3">
    <location>
        <begin position="1"/>
        <end position="31"/>
    </location>
</feature>
<keyword evidence="1" id="KW-0808">Transferase</keyword>
<evidence type="ECO:0000256" key="2">
    <source>
        <dbReference type="ARBA" id="ARBA00023315"/>
    </source>
</evidence>
<dbReference type="PROSITE" id="PS51186">
    <property type="entry name" value="GNAT"/>
    <property type="match status" value="1"/>
</dbReference>
<dbReference type="PANTHER" id="PTHR43877">
    <property type="entry name" value="AMINOALKYLPHOSPHONATE N-ACETYLTRANSFERASE-RELATED-RELATED"/>
    <property type="match status" value="1"/>
</dbReference>
<feature type="domain" description="N-acetyltransferase" evidence="4">
    <location>
        <begin position="35"/>
        <end position="213"/>
    </location>
</feature>
<gene>
    <name evidence="5" type="ORF">DL764_009664</name>
</gene>
<dbReference type="OrthoDB" id="9975416at2759"/>